<keyword evidence="1" id="KW-0732">Signal</keyword>
<proteinExistence type="predicted"/>
<keyword evidence="3" id="KW-1185">Reference proteome</keyword>
<accession>A0ABP7XGU8</accession>
<protein>
    <recommendedName>
        <fullName evidence="4">Lipoprotein</fullName>
    </recommendedName>
</protein>
<comment type="caution">
    <text evidence="2">The sequence shown here is derived from an EMBL/GenBank/DDBJ whole genome shotgun (WGS) entry which is preliminary data.</text>
</comment>
<feature type="chain" id="PRO_5046379564" description="Lipoprotein" evidence="1">
    <location>
        <begin position="22"/>
        <end position="147"/>
    </location>
</feature>
<evidence type="ECO:0000313" key="2">
    <source>
        <dbReference type="EMBL" id="GAA4116051.1"/>
    </source>
</evidence>
<name>A0ABP7XGU8_9FLAO</name>
<feature type="signal peptide" evidence="1">
    <location>
        <begin position="1"/>
        <end position="21"/>
    </location>
</feature>
<organism evidence="2 3">
    <name type="scientific">Aquimarina addita</name>
    <dbReference type="NCBI Taxonomy" id="870485"/>
    <lineage>
        <taxon>Bacteria</taxon>
        <taxon>Pseudomonadati</taxon>
        <taxon>Bacteroidota</taxon>
        <taxon>Flavobacteriia</taxon>
        <taxon>Flavobacteriales</taxon>
        <taxon>Flavobacteriaceae</taxon>
        <taxon>Aquimarina</taxon>
    </lineage>
</organism>
<evidence type="ECO:0000256" key="1">
    <source>
        <dbReference type="SAM" id="SignalP"/>
    </source>
</evidence>
<dbReference type="EMBL" id="BAABCW010000005">
    <property type="protein sequence ID" value="GAA4116051.1"/>
    <property type="molecule type" value="Genomic_DNA"/>
</dbReference>
<gene>
    <name evidence="2" type="ORF">GCM10022393_16500</name>
</gene>
<evidence type="ECO:0000313" key="3">
    <source>
        <dbReference type="Proteomes" id="UP001500459"/>
    </source>
</evidence>
<dbReference type="Proteomes" id="UP001500459">
    <property type="component" value="Unassembled WGS sequence"/>
</dbReference>
<dbReference type="PROSITE" id="PS51257">
    <property type="entry name" value="PROKAR_LIPOPROTEIN"/>
    <property type="match status" value="1"/>
</dbReference>
<evidence type="ECO:0008006" key="4">
    <source>
        <dbReference type="Google" id="ProtNLM"/>
    </source>
</evidence>
<sequence length="147" mass="16107">MKKMKKFLLIFLSIVSLFSCASDDTENNNPNLPSIGFTYQINLDLPEYNSLKFPGNEQVINIQGVGINGVVVYNVDNTLYTAFEISDPNIPLSDCSVLTINGIEATSDCDNDNVYNIITGQQTQGTGGFPLLAYQVRRDGNTITVSN</sequence>
<reference evidence="3" key="1">
    <citation type="journal article" date="2019" name="Int. J. Syst. Evol. Microbiol.">
        <title>The Global Catalogue of Microorganisms (GCM) 10K type strain sequencing project: providing services to taxonomists for standard genome sequencing and annotation.</title>
        <authorList>
            <consortium name="The Broad Institute Genomics Platform"/>
            <consortium name="The Broad Institute Genome Sequencing Center for Infectious Disease"/>
            <person name="Wu L."/>
            <person name="Ma J."/>
        </authorList>
    </citation>
    <scope>NUCLEOTIDE SEQUENCE [LARGE SCALE GENOMIC DNA]</scope>
    <source>
        <strain evidence="3">JCM 17106</strain>
    </source>
</reference>